<sequence>MRALRLRADLDQISLAERAGVGLSAVKNIESGKGATLKTLIKILRVLDRADWLSSLAPPVSISPLQMLKAKSVRQRASRKRQQGKPDNA</sequence>
<dbReference type="Pfam" id="PF01381">
    <property type="entry name" value="HTH_3"/>
    <property type="match status" value="1"/>
</dbReference>
<dbReference type="AlphaFoldDB" id="A0A645I099"/>
<dbReference type="GO" id="GO:0003677">
    <property type="term" value="F:DNA binding"/>
    <property type="evidence" value="ECO:0007669"/>
    <property type="project" value="InterPro"/>
</dbReference>
<reference evidence="2" key="1">
    <citation type="submission" date="2019-08" db="EMBL/GenBank/DDBJ databases">
        <authorList>
            <person name="Kucharzyk K."/>
            <person name="Murdoch R.W."/>
            <person name="Higgins S."/>
            <person name="Loffler F."/>
        </authorList>
    </citation>
    <scope>NUCLEOTIDE SEQUENCE</scope>
</reference>
<proteinExistence type="predicted"/>
<dbReference type="InterPro" id="IPR001387">
    <property type="entry name" value="Cro/C1-type_HTH"/>
</dbReference>
<gene>
    <name evidence="2" type="ORF">SDC9_192243</name>
</gene>
<feature type="domain" description="HTH cro/C1-type" evidence="1">
    <location>
        <begin position="1"/>
        <end position="53"/>
    </location>
</feature>
<protein>
    <recommendedName>
        <fullName evidence="1">HTH cro/C1-type domain-containing protein</fullName>
    </recommendedName>
</protein>
<organism evidence="2">
    <name type="scientific">bioreactor metagenome</name>
    <dbReference type="NCBI Taxonomy" id="1076179"/>
    <lineage>
        <taxon>unclassified sequences</taxon>
        <taxon>metagenomes</taxon>
        <taxon>ecological metagenomes</taxon>
    </lineage>
</organism>
<dbReference type="PROSITE" id="PS50943">
    <property type="entry name" value="HTH_CROC1"/>
    <property type="match status" value="1"/>
</dbReference>
<evidence type="ECO:0000259" key="1">
    <source>
        <dbReference type="PROSITE" id="PS50943"/>
    </source>
</evidence>
<dbReference type="Gene3D" id="1.10.260.40">
    <property type="entry name" value="lambda repressor-like DNA-binding domains"/>
    <property type="match status" value="1"/>
</dbReference>
<dbReference type="SUPFAM" id="SSF47413">
    <property type="entry name" value="lambda repressor-like DNA-binding domains"/>
    <property type="match status" value="1"/>
</dbReference>
<comment type="caution">
    <text evidence="2">The sequence shown here is derived from an EMBL/GenBank/DDBJ whole genome shotgun (WGS) entry which is preliminary data.</text>
</comment>
<dbReference type="EMBL" id="VSSQ01103987">
    <property type="protein sequence ID" value="MPN44678.1"/>
    <property type="molecule type" value="Genomic_DNA"/>
</dbReference>
<accession>A0A645I099</accession>
<name>A0A645I099_9ZZZZ</name>
<dbReference type="SMART" id="SM00530">
    <property type="entry name" value="HTH_XRE"/>
    <property type="match status" value="1"/>
</dbReference>
<dbReference type="CDD" id="cd00093">
    <property type="entry name" value="HTH_XRE"/>
    <property type="match status" value="1"/>
</dbReference>
<dbReference type="InterPro" id="IPR010982">
    <property type="entry name" value="Lambda_DNA-bd_dom_sf"/>
</dbReference>
<evidence type="ECO:0000313" key="2">
    <source>
        <dbReference type="EMBL" id="MPN44678.1"/>
    </source>
</evidence>